<dbReference type="GO" id="GO:0009251">
    <property type="term" value="P:glucan catabolic process"/>
    <property type="evidence" value="ECO:0007669"/>
    <property type="project" value="TreeGrafter"/>
</dbReference>
<comment type="similarity">
    <text evidence="1 4">Belongs to the glycosyl hydrolase 5 (cellulase A) family.</text>
</comment>
<dbReference type="GO" id="GO:0009986">
    <property type="term" value="C:cell surface"/>
    <property type="evidence" value="ECO:0007669"/>
    <property type="project" value="TreeGrafter"/>
</dbReference>
<keyword evidence="2 4" id="KW-0378">Hydrolase</keyword>
<dbReference type="Proteomes" id="UP001362999">
    <property type="component" value="Unassembled WGS sequence"/>
</dbReference>
<proteinExistence type="inferred from homology"/>
<evidence type="ECO:0000313" key="7">
    <source>
        <dbReference type="Proteomes" id="UP001362999"/>
    </source>
</evidence>
<organism evidence="6 7">
    <name type="scientific">Favolaschia claudopus</name>
    <dbReference type="NCBI Taxonomy" id="2862362"/>
    <lineage>
        <taxon>Eukaryota</taxon>
        <taxon>Fungi</taxon>
        <taxon>Dikarya</taxon>
        <taxon>Basidiomycota</taxon>
        <taxon>Agaricomycotina</taxon>
        <taxon>Agaricomycetes</taxon>
        <taxon>Agaricomycetidae</taxon>
        <taxon>Agaricales</taxon>
        <taxon>Marasmiineae</taxon>
        <taxon>Mycenaceae</taxon>
        <taxon>Favolaschia</taxon>
    </lineage>
</organism>
<accession>A0AAW0BXD9</accession>
<feature type="domain" description="Glycoside hydrolase family 5" evidence="5">
    <location>
        <begin position="90"/>
        <end position="377"/>
    </location>
</feature>
<dbReference type="PANTHER" id="PTHR31297:SF43">
    <property type="entry name" value="GLUCAN 1,3-BETA-GLUCOSIDASE 3"/>
    <property type="match status" value="1"/>
</dbReference>
<comment type="caution">
    <text evidence="6">The sequence shown here is derived from an EMBL/GenBank/DDBJ whole genome shotgun (WGS) entry which is preliminary data.</text>
</comment>
<dbReference type="SUPFAM" id="SSF51445">
    <property type="entry name" value="(Trans)glycosidases"/>
    <property type="match status" value="1"/>
</dbReference>
<sequence>MRKFGRKLASSAMQKLSGSSEADTSGTTFPDLHTNLERSIYRYRKQRGVNLGSWFVHERWINDAPFASAAPPAQSDLDIARGENAKSILEAHWDSWVTESDMVWLAERGINTVRIPIGYYHLCGVDQSVLAGTDFESHHDVFAGAWARVIHAIEIAGQAGLGVLVDLHAAPGKQNGDAHAGTSNPPAFFKNHRHRQHTIHVLRTLVTHLNAHDPPLTNIVGVELLNEPQPSGADGDLKNWYSSAMKAIGALNPTLPLYLSDCWKTEHYAEYIKSTGHPSLLVLDHHLYRCFTSSDISTPAHEHARSLTDENAETPRMFARVAELLDAAGAGLVIGEWSAALNPGSLTGSPDDAKNYVSAQLQLFEKHCSGYFFWTYKKPGWDQGWCFRDAVQSGAFPARVGLFALRSFEADQERQMQALDAGRTKAYNDHTGYWSQFPGNYKHERFADGFSIGWGDAYAFLTSSSRLDRPVSELAFLGAWARSKTKDMSNFWEFEHGFKQGVRAARSDFQENYC</sequence>
<dbReference type="InterPro" id="IPR050386">
    <property type="entry name" value="Glycosyl_hydrolase_5"/>
</dbReference>
<evidence type="ECO:0000256" key="4">
    <source>
        <dbReference type="RuleBase" id="RU361153"/>
    </source>
</evidence>
<protein>
    <submittedName>
        <fullName evidence="6">Glucan 1,3-beta-glucosidase 3</fullName>
    </submittedName>
</protein>
<evidence type="ECO:0000259" key="5">
    <source>
        <dbReference type="Pfam" id="PF00150"/>
    </source>
</evidence>
<dbReference type="InterPro" id="IPR017853">
    <property type="entry name" value="GH"/>
</dbReference>
<evidence type="ECO:0000256" key="2">
    <source>
        <dbReference type="ARBA" id="ARBA00022801"/>
    </source>
</evidence>
<dbReference type="Pfam" id="PF00150">
    <property type="entry name" value="Cellulase"/>
    <property type="match status" value="1"/>
</dbReference>
<evidence type="ECO:0000313" key="6">
    <source>
        <dbReference type="EMBL" id="KAK7031542.1"/>
    </source>
</evidence>
<reference evidence="6 7" key="1">
    <citation type="journal article" date="2024" name="J Genomics">
        <title>Draft genome sequencing and assembly of Favolaschia claudopus CIRM-BRFM 2984 isolated from oak limbs.</title>
        <authorList>
            <person name="Navarro D."/>
            <person name="Drula E."/>
            <person name="Chaduli D."/>
            <person name="Cazenave R."/>
            <person name="Ahrendt S."/>
            <person name="Wang J."/>
            <person name="Lipzen A."/>
            <person name="Daum C."/>
            <person name="Barry K."/>
            <person name="Grigoriev I.V."/>
            <person name="Favel A."/>
            <person name="Rosso M.N."/>
            <person name="Martin F."/>
        </authorList>
    </citation>
    <scope>NUCLEOTIDE SEQUENCE [LARGE SCALE GENOMIC DNA]</scope>
    <source>
        <strain evidence="6 7">CIRM-BRFM 2984</strain>
    </source>
</reference>
<evidence type="ECO:0000256" key="3">
    <source>
        <dbReference type="ARBA" id="ARBA00023295"/>
    </source>
</evidence>
<name>A0AAW0BXD9_9AGAR</name>
<gene>
    <name evidence="6" type="ORF">R3P38DRAFT_2924259</name>
</gene>
<dbReference type="PANTHER" id="PTHR31297">
    <property type="entry name" value="GLUCAN ENDO-1,6-BETA-GLUCOSIDASE B"/>
    <property type="match status" value="1"/>
</dbReference>
<keyword evidence="7" id="KW-1185">Reference proteome</keyword>
<evidence type="ECO:0000256" key="1">
    <source>
        <dbReference type="ARBA" id="ARBA00005641"/>
    </source>
</evidence>
<dbReference type="EMBL" id="JAWWNJ010000024">
    <property type="protein sequence ID" value="KAK7031542.1"/>
    <property type="molecule type" value="Genomic_DNA"/>
</dbReference>
<dbReference type="GO" id="GO:0005576">
    <property type="term" value="C:extracellular region"/>
    <property type="evidence" value="ECO:0007669"/>
    <property type="project" value="TreeGrafter"/>
</dbReference>
<dbReference type="InterPro" id="IPR001547">
    <property type="entry name" value="Glyco_hydro_5"/>
</dbReference>
<dbReference type="AlphaFoldDB" id="A0AAW0BXD9"/>
<dbReference type="GO" id="GO:0046557">
    <property type="term" value="F:glucan endo-1,6-beta-glucosidase activity"/>
    <property type="evidence" value="ECO:0007669"/>
    <property type="project" value="TreeGrafter"/>
</dbReference>
<dbReference type="Gene3D" id="3.20.20.80">
    <property type="entry name" value="Glycosidases"/>
    <property type="match status" value="1"/>
</dbReference>
<keyword evidence="3 4" id="KW-0326">Glycosidase</keyword>